<dbReference type="SUPFAM" id="SSF49854">
    <property type="entry name" value="Spermadhesin, CUB domain"/>
    <property type="match status" value="1"/>
</dbReference>
<keyword evidence="9" id="KW-0732">Signal</keyword>
<dbReference type="GO" id="GO:0016020">
    <property type="term" value="C:membrane"/>
    <property type="evidence" value="ECO:0007669"/>
    <property type="project" value="UniProtKB-SubCell"/>
</dbReference>
<dbReference type="Pfam" id="PF10292">
    <property type="entry name" value="7TM_GPCR_Srab"/>
    <property type="match status" value="1"/>
</dbReference>
<comment type="caution">
    <text evidence="7">Lacks conserved residue(s) required for the propagation of feature annotation.</text>
</comment>
<feature type="domain" description="VWFA" evidence="11">
    <location>
        <begin position="162"/>
        <end position="350"/>
    </location>
</feature>
<evidence type="ECO:0000256" key="5">
    <source>
        <dbReference type="ARBA" id="ARBA00023157"/>
    </source>
</evidence>
<dbReference type="GO" id="GO:0004984">
    <property type="term" value="F:olfactory receptor activity"/>
    <property type="evidence" value="ECO:0007669"/>
    <property type="project" value="TreeGrafter"/>
</dbReference>
<accession>A0A8S1HCF1</accession>
<dbReference type="InterPro" id="IPR035914">
    <property type="entry name" value="Sperma_CUB_dom_sf"/>
</dbReference>
<evidence type="ECO:0000313" key="12">
    <source>
        <dbReference type="EMBL" id="CAD6192865.1"/>
    </source>
</evidence>
<feature type="transmembrane region" description="Helical" evidence="8">
    <location>
        <begin position="452"/>
        <end position="473"/>
    </location>
</feature>
<proteinExistence type="inferred from homology"/>
<dbReference type="Gene3D" id="3.40.50.410">
    <property type="entry name" value="von Willebrand factor, type A domain"/>
    <property type="match status" value="1"/>
</dbReference>
<feature type="disulfide bond" evidence="7">
    <location>
        <begin position="39"/>
        <end position="66"/>
    </location>
</feature>
<evidence type="ECO:0000259" key="11">
    <source>
        <dbReference type="PROSITE" id="PS50234"/>
    </source>
</evidence>
<reference evidence="12" key="1">
    <citation type="submission" date="2020-10" db="EMBL/GenBank/DDBJ databases">
        <authorList>
            <person name="Kikuchi T."/>
        </authorList>
    </citation>
    <scope>NUCLEOTIDE SEQUENCE</scope>
    <source>
        <strain evidence="12">NKZ352</strain>
    </source>
</reference>
<evidence type="ECO:0008006" key="14">
    <source>
        <dbReference type="Google" id="ProtNLM"/>
    </source>
</evidence>
<dbReference type="Proteomes" id="UP000835052">
    <property type="component" value="Unassembled WGS sequence"/>
</dbReference>
<dbReference type="InterPro" id="IPR019408">
    <property type="entry name" value="7TM_GPCR_serpentine_rcpt_Srab"/>
</dbReference>
<feature type="chain" id="PRO_5035936937" description="CUB domain-containing protein" evidence="9">
    <location>
        <begin position="20"/>
        <end position="639"/>
    </location>
</feature>
<dbReference type="InterPro" id="IPR000859">
    <property type="entry name" value="CUB_dom"/>
</dbReference>
<evidence type="ECO:0000256" key="6">
    <source>
        <dbReference type="ARBA" id="ARBA00037994"/>
    </source>
</evidence>
<keyword evidence="3 8" id="KW-1133">Transmembrane helix</keyword>
<dbReference type="PANTHER" id="PTHR31357:SF5">
    <property type="entry name" value="SERPENTINE RECEPTOR CLASS ALPHA-1-RELATED"/>
    <property type="match status" value="1"/>
</dbReference>
<comment type="caution">
    <text evidence="12">The sequence shown here is derived from an EMBL/GenBank/DDBJ whole genome shotgun (WGS) entry which is preliminary data.</text>
</comment>
<dbReference type="InterPro" id="IPR036465">
    <property type="entry name" value="vWFA_dom_sf"/>
</dbReference>
<evidence type="ECO:0000256" key="3">
    <source>
        <dbReference type="ARBA" id="ARBA00022989"/>
    </source>
</evidence>
<dbReference type="PROSITE" id="PS01180">
    <property type="entry name" value="CUB"/>
    <property type="match status" value="1"/>
</dbReference>
<organism evidence="12 13">
    <name type="scientific">Caenorhabditis auriculariae</name>
    <dbReference type="NCBI Taxonomy" id="2777116"/>
    <lineage>
        <taxon>Eukaryota</taxon>
        <taxon>Metazoa</taxon>
        <taxon>Ecdysozoa</taxon>
        <taxon>Nematoda</taxon>
        <taxon>Chromadorea</taxon>
        <taxon>Rhabditida</taxon>
        <taxon>Rhabditina</taxon>
        <taxon>Rhabditomorpha</taxon>
        <taxon>Rhabditoidea</taxon>
        <taxon>Rhabditidae</taxon>
        <taxon>Peloderinae</taxon>
        <taxon>Caenorhabditis</taxon>
    </lineage>
</organism>
<comment type="similarity">
    <text evidence="6">Belongs to the nematode receptor-like protein sra family.</text>
</comment>
<feature type="transmembrane region" description="Helical" evidence="8">
    <location>
        <begin position="493"/>
        <end position="519"/>
    </location>
</feature>
<keyword evidence="5 7" id="KW-1015">Disulfide bond</keyword>
<dbReference type="Pfam" id="PF00431">
    <property type="entry name" value="CUB"/>
    <property type="match status" value="1"/>
</dbReference>
<evidence type="ECO:0000256" key="2">
    <source>
        <dbReference type="ARBA" id="ARBA00022692"/>
    </source>
</evidence>
<dbReference type="AlphaFoldDB" id="A0A8S1HCF1"/>
<dbReference type="CDD" id="cd00041">
    <property type="entry name" value="CUB"/>
    <property type="match status" value="1"/>
</dbReference>
<comment type="subcellular location">
    <subcellularLocation>
        <location evidence="1">Membrane</location>
        <topology evidence="1">Multi-pass membrane protein</topology>
    </subcellularLocation>
</comment>
<feature type="domain" description="CUB" evidence="10">
    <location>
        <begin position="39"/>
        <end position="153"/>
    </location>
</feature>
<feature type="transmembrane region" description="Helical" evidence="8">
    <location>
        <begin position="583"/>
        <end position="605"/>
    </location>
</feature>
<gene>
    <name evidence="12" type="ORF">CAUJ_LOCUS8784</name>
</gene>
<protein>
    <recommendedName>
        <fullName evidence="14">CUB domain-containing protein</fullName>
    </recommendedName>
</protein>
<keyword evidence="4 8" id="KW-0472">Membrane</keyword>
<sequence>MLPFLLIILLQTVDIATHGVRERAQRRLRVEPSEATYACPLNNDFYYNGVISSPNYPNMYPPSTKCYYYITAEPGKVLSFKFSQYDLETCCDYVTIYDGPSVNNKILAQFGGPKSNLTSPIGTYLTMTRNAVVTFQSNEVIQKSGFSFTYNSTLSATPCNRDVLLVINGMAAVGTQSNFQKQLQFIANKLTPTWQIGADKVRAMIALLTGINYSTIFGFEDMPTNSNLSQTVLSLTNKVPDVTQNNKTDLECLFRYTHDLLDKMWKKDFDRRDGIEQVAIVFVASNANSEQDFYKAMEFSHLTRTAEDTKIIIVGMGNSLEQQQISQLAYANGFAFFSGYDQLDSLVSSINDALCRGLNSQLVFSLFVRSLVVINSLHSVLLIIIAATQFLIWRLNQPCDALLSSTVCFAFRLPLMFCFLMSSLLHCGMSIERSLATVFKNNYADYTSTSGYFIISVMTCLGILFVVAALHKWPLGVPNIYCSGAPNEVLMDLSMVTATLGILELIAFIYMLGLFFVNLRQLKAQNYSNLQRKSQLTENVAAFKLILPLHIFHMIFFVSFHSVGAYLFKLKSMFSSETGFRGFVAAAYLIPLYTFLSPLIVHQILRRGAQMRKRRLTAVRHVEKNEKDVYFGMYQELWK</sequence>
<feature type="transmembrane region" description="Helical" evidence="8">
    <location>
        <begin position="540"/>
        <end position="563"/>
    </location>
</feature>
<dbReference type="SUPFAM" id="SSF81321">
    <property type="entry name" value="Family A G protein-coupled receptor-like"/>
    <property type="match status" value="1"/>
</dbReference>
<evidence type="ECO:0000313" key="13">
    <source>
        <dbReference type="Proteomes" id="UP000835052"/>
    </source>
</evidence>
<dbReference type="InterPro" id="IPR051080">
    <property type="entry name" value="Nematode_rcpt-like_serp_alpha"/>
</dbReference>
<dbReference type="PANTHER" id="PTHR31357">
    <property type="entry name" value="SERPENTINE RECEPTOR CLASS ALPHA-10"/>
    <property type="match status" value="1"/>
</dbReference>
<dbReference type="SUPFAM" id="SSF53300">
    <property type="entry name" value="vWA-like"/>
    <property type="match status" value="1"/>
</dbReference>
<keyword evidence="13" id="KW-1185">Reference proteome</keyword>
<evidence type="ECO:0000256" key="9">
    <source>
        <dbReference type="SAM" id="SignalP"/>
    </source>
</evidence>
<name>A0A8S1HCF1_9PELO</name>
<dbReference type="Gene3D" id="1.20.1070.10">
    <property type="entry name" value="Rhodopsin 7-helix transmembrane proteins"/>
    <property type="match status" value="1"/>
</dbReference>
<dbReference type="OrthoDB" id="6369184at2759"/>
<feature type="transmembrane region" description="Helical" evidence="8">
    <location>
        <begin position="366"/>
        <end position="393"/>
    </location>
</feature>
<dbReference type="Gene3D" id="2.60.120.290">
    <property type="entry name" value="Spermadhesin, CUB domain"/>
    <property type="match status" value="1"/>
</dbReference>
<keyword evidence="2 8" id="KW-0812">Transmembrane</keyword>
<evidence type="ECO:0000256" key="8">
    <source>
        <dbReference type="SAM" id="Phobius"/>
    </source>
</evidence>
<evidence type="ECO:0000259" key="10">
    <source>
        <dbReference type="PROSITE" id="PS01180"/>
    </source>
</evidence>
<dbReference type="PROSITE" id="PS50234">
    <property type="entry name" value="VWFA"/>
    <property type="match status" value="1"/>
</dbReference>
<dbReference type="InterPro" id="IPR002035">
    <property type="entry name" value="VWF_A"/>
</dbReference>
<evidence type="ECO:0000256" key="1">
    <source>
        <dbReference type="ARBA" id="ARBA00004141"/>
    </source>
</evidence>
<evidence type="ECO:0000256" key="4">
    <source>
        <dbReference type="ARBA" id="ARBA00023136"/>
    </source>
</evidence>
<dbReference type="SMART" id="SM00042">
    <property type="entry name" value="CUB"/>
    <property type="match status" value="1"/>
</dbReference>
<evidence type="ECO:0000256" key="7">
    <source>
        <dbReference type="PROSITE-ProRule" id="PRU00059"/>
    </source>
</evidence>
<feature type="signal peptide" evidence="9">
    <location>
        <begin position="1"/>
        <end position="19"/>
    </location>
</feature>
<dbReference type="EMBL" id="CAJGYM010000030">
    <property type="protein sequence ID" value="CAD6192865.1"/>
    <property type="molecule type" value="Genomic_DNA"/>
</dbReference>